<evidence type="ECO:0000256" key="7">
    <source>
        <dbReference type="SAM" id="Phobius"/>
    </source>
</evidence>
<feature type="transmembrane region" description="Helical" evidence="7">
    <location>
        <begin position="244"/>
        <end position="263"/>
    </location>
</feature>
<dbReference type="Proteomes" id="UP000192738">
    <property type="component" value="Unassembled WGS sequence"/>
</dbReference>
<accession>A0A1W2CQF5</accession>
<feature type="transmembrane region" description="Helical" evidence="7">
    <location>
        <begin position="7"/>
        <end position="27"/>
    </location>
</feature>
<keyword evidence="5 7" id="KW-1133">Transmembrane helix</keyword>
<evidence type="ECO:0000313" key="9">
    <source>
        <dbReference type="EMBL" id="SMC86858.1"/>
    </source>
</evidence>
<evidence type="ECO:0000256" key="6">
    <source>
        <dbReference type="ARBA" id="ARBA00023136"/>
    </source>
</evidence>
<protein>
    <submittedName>
        <fullName evidence="9">Permease of the drug/metabolite transporter (DMT) superfamily</fullName>
    </submittedName>
</protein>
<dbReference type="SUPFAM" id="SSF103481">
    <property type="entry name" value="Multidrug resistance efflux transporter EmrE"/>
    <property type="match status" value="2"/>
</dbReference>
<keyword evidence="6 7" id="KW-0472">Membrane</keyword>
<keyword evidence="10" id="KW-1185">Reference proteome</keyword>
<feature type="transmembrane region" description="Helical" evidence="7">
    <location>
        <begin position="65"/>
        <end position="87"/>
    </location>
</feature>
<feature type="transmembrane region" description="Helical" evidence="7">
    <location>
        <begin position="143"/>
        <end position="166"/>
    </location>
</feature>
<reference evidence="9 10" key="1">
    <citation type="submission" date="2017-04" db="EMBL/GenBank/DDBJ databases">
        <authorList>
            <person name="Afonso C.L."/>
            <person name="Miller P.J."/>
            <person name="Scott M.A."/>
            <person name="Spackman E."/>
            <person name="Goraichik I."/>
            <person name="Dimitrov K.M."/>
            <person name="Suarez D.L."/>
            <person name="Swayne D.E."/>
        </authorList>
    </citation>
    <scope>NUCLEOTIDE SEQUENCE [LARGE SCALE GENOMIC DNA]</scope>
    <source>
        <strain evidence="9 10">DSM 5090</strain>
    </source>
</reference>
<dbReference type="EMBL" id="FWXI01000011">
    <property type="protein sequence ID" value="SMC86858.1"/>
    <property type="molecule type" value="Genomic_DNA"/>
</dbReference>
<dbReference type="PANTHER" id="PTHR32322:SF18">
    <property type="entry name" value="S-ADENOSYLMETHIONINE_S-ADENOSYLHOMOCYSTEINE TRANSPORTER"/>
    <property type="match status" value="1"/>
</dbReference>
<comment type="similarity">
    <text evidence="2">Belongs to the EamA transporter family.</text>
</comment>
<evidence type="ECO:0000256" key="5">
    <source>
        <dbReference type="ARBA" id="ARBA00022989"/>
    </source>
</evidence>
<evidence type="ECO:0000313" key="10">
    <source>
        <dbReference type="Proteomes" id="UP000192738"/>
    </source>
</evidence>
<dbReference type="Pfam" id="PF00892">
    <property type="entry name" value="EamA"/>
    <property type="match status" value="2"/>
</dbReference>
<organism evidence="9 10">
    <name type="scientific">Sporomusa malonica</name>
    <dbReference type="NCBI Taxonomy" id="112901"/>
    <lineage>
        <taxon>Bacteria</taxon>
        <taxon>Bacillati</taxon>
        <taxon>Bacillota</taxon>
        <taxon>Negativicutes</taxon>
        <taxon>Selenomonadales</taxon>
        <taxon>Sporomusaceae</taxon>
        <taxon>Sporomusa</taxon>
    </lineage>
</organism>
<feature type="domain" description="EamA" evidence="8">
    <location>
        <begin position="149"/>
        <end position="284"/>
    </location>
</feature>
<sequence>MNKRITLMMVAVVFLWGINVVMIKSLTNYYPPLALAGIRMVLAAIFLLPAIFYPDGWKPVPRAAWGPICGVALFNIFLHQITLSLGINATSATHASLLLALNPLFTTLAASRAVNEPLTWNKAAGIFLGLSGVLFIVTNKTDAGQATLIGDGIMLAAMLVYVAGSLCVKKGAQYTRPLVITVYSHLIAAPFLVMLGLIVNPVWVYEGAFQPWPIAILLFSSWFSTALGAVLWNTGIHHIGASTASLFLNGQPVVGLFASALFLNEHLVWQHYLALILVLMGVSLGTGALAAWRKA</sequence>
<dbReference type="STRING" id="112901.SAMN04488500_11166"/>
<evidence type="ECO:0000256" key="1">
    <source>
        <dbReference type="ARBA" id="ARBA00004651"/>
    </source>
</evidence>
<feature type="transmembrane region" description="Helical" evidence="7">
    <location>
        <begin position="211"/>
        <end position="232"/>
    </location>
</feature>
<keyword evidence="4 7" id="KW-0812">Transmembrane</keyword>
<name>A0A1W2CQF5_9FIRM</name>
<proteinExistence type="inferred from homology"/>
<evidence type="ECO:0000256" key="3">
    <source>
        <dbReference type="ARBA" id="ARBA00022475"/>
    </source>
</evidence>
<dbReference type="PANTHER" id="PTHR32322">
    <property type="entry name" value="INNER MEMBRANE TRANSPORTER"/>
    <property type="match status" value="1"/>
</dbReference>
<feature type="transmembrane region" description="Helical" evidence="7">
    <location>
        <begin position="118"/>
        <end position="137"/>
    </location>
</feature>
<feature type="domain" description="EamA" evidence="8">
    <location>
        <begin position="7"/>
        <end position="138"/>
    </location>
</feature>
<dbReference type="RefSeq" id="WP_245823990.1">
    <property type="nucleotide sequence ID" value="NZ_CP155572.1"/>
</dbReference>
<comment type="subcellular location">
    <subcellularLocation>
        <location evidence="1">Cell membrane</location>
        <topology evidence="1">Multi-pass membrane protein</topology>
    </subcellularLocation>
</comment>
<evidence type="ECO:0000256" key="2">
    <source>
        <dbReference type="ARBA" id="ARBA00007362"/>
    </source>
</evidence>
<evidence type="ECO:0000256" key="4">
    <source>
        <dbReference type="ARBA" id="ARBA00022692"/>
    </source>
</evidence>
<evidence type="ECO:0000259" key="8">
    <source>
        <dbReference type="Pfam" id="PF00892"/>
    </source>
</evidence>
<feature type="transmembrane region" description="Helical" evidence="7">
    <location>
        <begin position="178"/>
        <end position="199"/>
    </location>
</feature>
<dbReference type="AlphaFoldDB" id="A0A1W2CQF5"/>
<dbReference type="InterPro" id="IPR000620">
    <property type="entry name" value="EamA_dom"/>
</dbReference>
<feature type="transmembrane region" description="Helical" evidence="7">
    <location>
        <begin position="33"/>
        <end position="53"/>
    </location>
</feature>
<feature type="transmembrane region" description="Helical" evidence="7">
    <location>
        <begin position="269"/>
        <end position="292"/>
    </location>
</feature>
<dbReference type="InterPro" id="IPR050638">
    <property type="entry name" value="AA-Vitamin_Transporters"/>
</dbReference>
<dbReference type="InterPro" id="IPR037185">
    <property type="entry name" value="EmrE-like"/>
</dbReference>
<dbReference type="GO" id="GO:0005886">
    <property type="term" value="C:plasma membrane"/>
    <property type="evidence" value="ECO:0007669"/>
    <property type="project" value="UniProtKB-SubCell"/>
</dbReference>
<gene>
    <name evidence="9" type="ORF">SAMN04488500_11166</name>
</gene>
<keyword evidence="3" id="KW-1003">Cell membrane</keyword>